<feature type="transmembrane region" description="Helical" evidence="2">
    <location>
        <begin position="518"/>
        <end position="536"/>
    </location>
</feature>
<evidence type="ECO:0000256" key="2">
    <source>
        <dbReference type="SAM" id="Phobius"/>
    </source>
</evidence>
<evidence type="ECO:0000313" key="3">
    <source>
        <dbReference type="EMBL" id="OCH88182.1"/>
    </source>
</evidence>
<feature type="transmembrane region" description="Helical" evidence="2">
    <location>
        <begin position="634"/>
        <end position="657"/>
    </location>
</feature>
<keyword evidence="4" id="KW-1185">Reference proteome</keyword>
<feature type="transmembrane region" description="Helical" evidence="2">
    <location>
        <begin position="604"/>
        <end position="622"/>
    </location>
</feature>
<dbReference type="Pfam" id="PF04114">
    <property type="entry name" value="Gaa1"/>
    <property type="match status" value="1"/>
</dbReference>
<evidence type="ECO:0000313" key="4">
    <source>
        <dbReference type="Proteomes" id="UP000250043"/>
    </source>
</evidence>
<feature type="compositionally biased region" description="Basic and acidic residues" evidence="1">
    <location>
        <begin position="458"/>
        <end position="470"/>
    </location>
</feature>
<feature type="region of interest" description="Disordered" evidence="1">
    <location>
        <begin position="454"/>
        <end position="474"/>
    </location>
</feature>
<dbReference type="InterPro" id="IPR007246">
    <property type="entry name" value="Gaa1"/>
</dbReference>
<dbReference type="Gene3D" id="3.40.630.10">
    <property type="entry name" value="Zn peptidases"/>
    <property type="match status" value="1"/>
</dbReference>
<keyword evidence="2" id="KW-0472">Membrane</keyword>
<dbReference type="Proteomes" id="UP000250043">
    <property type="component" value="Unassembled WGS sequence"/>
</dbReference>
<reference evidence="3 4" key="1">
    <citation type="submission" date="2016-07" db="EMBL/GenBank/DDBJ databases">
        <title>Draft genome of the white-rot fungus Obba rivulosa 3A-2.</title>
        <authorList>
            <consortium name="DOE Joint Genome Institute"/>
            <person name="Miettinen O."/>
            <person name="Riley R."/>
            <person name="Acob R."/>
            <person name="Barry K."/>
            <person name="Cullen D."/>
            <person name="De Vries R."/>
            <person name="Hainaut M."/>
            <person name="Hatakka A."/>
            <person name="Henrissat B."/>
            <person name="Hilden K."/>
            <person name="Kuo R."/>
            <person name="Labutti K."/>
            <person name="Lipzen A."/>
            <person name="Makela M.R."/>
            <person name="Sandor L."/>
            <person name="Spatafora J.W."/>
            <person name="Grigoriev I.V."/>
            <person name="Hibbett D.S."/>
        </authorList>
    </citation>
    <scope>NUCLEOTIDE SEQUENCE [LARGE SCALE GENOMIC DNA]</scope>
    <source>
        <strain evidence="3 4">3A-2</strain>
    </source>
</reference>
<protein>
    <submittedName>
        <fullName evidence="3">Gaa1-domain-containing protein</fullName>
    </submittedName>
</protein>
<dbReference type="OrthoDB" id="445301at2759"/>
<accession>A0A8E2DIG3</accession>
<dbReference type="PANTHER" id="PTHR13304:SF0">
    <property type="entry name" value="GLYCOSYLPHOSPHATIDYLINOSITOL ANCHOR ATTACHMENT 1 PROTEIN"/>
    <property type="match status" value="1"/>
</dbReference>
<dbReference type="AlphaFoldDB" id="A0A8E2DIG3"/>
<dbReference type="GO" id="GO:0042765">
    <property type="term" value="C:GPI-anchor transamidase complex"/>
    <property type="evidence" value="ECO:0007669"/>
    <property type="project" value="InterPro"/>
</dbReference>
<feature type="transmembrane region" description="Helical" evidence="2">
    <location>
        <begin position="485"/>
        <end position="506"/>
    </location>
</feature>
<dbReference type="GO" id="GO:0016255">
    <property type="term" value="P:attachment of GPI anchor to protein"/>
    <property type="evidence" value="ECO:0007669"/>
    <property type="project" value="TreeGrafter"/>
</dbReference>
<name>A0A8E2DIG3_9APHY</name>
<proteinExistence type="predicted"/>
<gene>
    <name evidence="3" type="ORF">OBBRIDRAFT_104839</name>
</gene>
<keyword evidence="2" id="KW-1133">Transmembrane helix</keyword>
<dbReference type="PANTHER" id="PTHR13304">
    <property type="entry name" value="GLYCOSYLPHOSPHATIDYLINOSITOL ANCHOR ATTACHMENT 1 PROTEIN"/>
    <property type="match status" value="1"/>
</dbReference>
<sequence length="659" mass="71786">MATAVRDKASAVIGKLKSLILGTGDRNISRIRRRRKLTALLWKSLPALIVTLLSAGYFWMLAIPLPQLGQRTYIDENALQPGQVRTYWDWADVHRADQYLEGLEQLRGRNASSDEIAQHIATEFEKIGIPASTQRYSFSTTAGVTNGTNAYAVRSSPRASGAEAMVISASWISRTGEGDGTLNLRGVSSVLALANFLKGYSLWAKDLVFVISDGYLDGMQAWITSYHGVPQSNMWAEPLELSSGVVWTALNIDYPGHSFSHLGVFFEGLNGRLPNQDLINSLFVITRHTAAVPVVVYDHMDPHEFPGIKADLAGIPEWVPGSLRENDDVVEYGYRAKNILRHANYQARGQASGVHGLLHQFRIDAITLFAVPAAGPHGFHAIGRIVESTLRTTNNLLERLHASFFFYFLVGTHTFLKVGMYLPSAVLISTALMFAGLRAWVEAGWVWERAAPEPEAGADDKAGTGEKKGGPDQLKGRWVTRRRPVLKPLGIMLATHAAGALLFFTITQPWFVAHQEAYAVPVFALFSALSFAPLLLSPPSSSSPSAEAPLPLLLRALTLCLASTVTSIISVLNFSLAASLALTLGIPLTLAAPAHSLPARLGKGALYACLALGWLVLAPGEVRRAVWNWEVLRVWFAPFVCVVYTPLMLQAAVVNVLPP</sequence>
<dbReference type="EMBL" id="KV722459">
    <property type="protein sequence ID" value="OCH88182.1"/>
    <property type="molecule type" value="Genomic_DNA"/>
</dbReference>
<keyword evidence="2" id="KW-0812">Transmembrane</keyword>
<organism evidence="3 4">
    <name type="scientific">Obba rivulosa</name>
    <dbReference type="NCBI Taxonomy" id="1052685"/>
    <lineage>
        <taxon>Eukaryota</taxon>
        <taxon>Fungi</taxon>
        <taxon>Dikarya</taxon>
        <taxon>Basidiomycota</taxon>
        <taxon>Agaricomycotina</taxon>
        <taxon>Agaricomycetes</taxon>
        <taxon>Polyporales</taxon>
        <taxon>Gelatoporiaceae</taxon>
        <taxon>Obba</taxon>
    </lineage>
</organism>
<feature type="transmembrane region" description="Helical" evidence="2">
    <location>
        <begin position="40"/>
        <end position="62"/>
    </location>
</feature>
<evidence type="ECO:0000256" key="1">
    <source>
        <dbReference type="SAM" id="MobiDB-lite"/>
    </source>
</evidence>